<keyword evidence="9" id="KW-1185">Reference proteome</keyword>
<feature type="domain" description="Protein kinase" evidence="7">
    <location>
        <begin position="1"/>
        <end position="212"/>
    </location>
</feature>
<evidence type="ECO:0000256" key="4">
    <source>
        <dbReference type="ARBA" id="ARBA00022777"/>
    </source>
</evidence>
<dbReference type="SMART" id="SM00220">
    <property type="entry name" value="S_TKc"/>
    <property type="match status" value="1"/>
</dbReference>
<evidence type="ECO:0000256" key="1">
    <source>
        <dbReference type="ARBA" id="ARBA00022527"/>
    </source>
</evidence>
<dbReference type="Proteomes" id="UP000075714">
    <property type="component" value="Unassembled WGS sequence"/>
</dbReference>
<organism evidence="8 9">
    <name type="scientific">Gonium pectorale</name>
    <name type="common">Green alga</name>
    <dbReference type="NCBI Taxonomy" id="33097"/>
    <lineage>
        <taxon>Eukaryota</taxon>
        <taxon>Viridiplantae</taxon>
        <taxon>Chlorophyta</taxon>
        <taxon>core chlorophytes</taxon>
        <taxon>Chlorophyceae</taxon>
        <taxon>CS clade</taxon>
        <taxon>Chlamydomonadales</taxon>
        <taxon>Volvocaceae</taxon>
        <taxon>Gonium</taxon>
    </lineage>
</organism>
<sequence length="479" mass="49009">MPADVLLCNGVAACSVEEWLFSATPPPAACQGGSAAGQVDEQEVLSVWMQMVNAVHRCHLHGVVHKDIKLPNFLMDSRGRVQIMDFGLAQLEGVTPRAVAGTPWTMSPAGFKHGDDGRSGDWWSLGVVLYQLLQGGAWPFKHCWWPWQRRGGAAMEAAIRRAVLAGHITFSSGPGGATRRVSEPIKALIRGLLQPDPNRRWQLRQVLASPAVAPELLSGLAARFPELGRDMEELLAIQRRARGLRALRSDGGSSGGGAAAAGEAEGGVAGVERVARGVAAAVAAAAEGGLHWPHWAGAGGRGHAAADGAGGSAYEPLLAEAGGVDGGGDDGDGGGALAAATHGAAPSSAGAFRAGRAYGGLMRHSLTTPSLGGALSNASGEAHDAGSSAAGLDASGSLPPGLSHSMTNGDALGGATSPRHLPRSHHKHPRVAPDGVRGSRTSLEDLFGARAVLSGALPHRPGVRYALYDGDEYDSLSGS</sequence>
<dbReference type="InterPro" id="IPR050205">
    <property type="entry name" value="CDPK_Ser/Thr_kinases"/>
</dbReference>
<dbReference type="InterPro" id="IPR000719">
    <property type="entry name" value="Prot_kinase_dom"/>
</dbReference>
<dbReference type="STRING" id="33097.A0A150GZY3"/>
<dbReference type="SUPFAM" id="SSF56112">
    <property type="entry name" value="Protein kinase-like (PK-like)"/>
    <property type="match status" value="1"/>
</dbReference>
<dbReference type="OrthoDB" id="541276at2759"/>
<dbReference type="PROSITE" id="PS50011">
    <property type="entry name" value="PROTEIN_KINASE_DOM"/>
    <property type="match status" value="1"/>
</dbReference>
<dbReference type="GO" id="GO:0005524">
    <property type="term" value="F:ATP binding"/>
    <property type="evidence" value="ECO:0007669"/>
    <property type="project" value="UniProtKB-KW"/>
</dbReference>
<keyword evidence="4" id="KW-0418">Kinase</keyword>
<reference evidence="9" key="1">
    <citation type="journal article" date="2016" name="Nat. Commun.">
        <title>The Gonium pectorale genome demonstrates co-option of cell cycle regulation during the evolution of multicellularity.</title>
        <authorList>
            <person name="Hanschen E.R."/>
            <person name="Marriage T.N."/>
            <person name="Ferris P.J."/>
            <person name="Hamaji T."/>
            <person name="Toyoda A."/>
            <person name="Fujiyama A."/>
            <person name="Neme R."/>
            <person name="Noguchi H."/>
            <person name="Minakuchi Y."/>
            <person name="Suzuki M."/>
            <person name="Kawai-Toyooka H."/>
            <person name="Smith D.R."/>
            <person name="Sparks H."/>
            <person name="Anderson J."/>
            <person name="Bakaric R."/>
            <person name="Luria V."/>
            <person name="Karger A."/>
            <person name="Kirschner M.W."/>
            <person name="Durand P.M."/>
            <person name="Michod R.E."/>
            <person name="Nozaki H."/>
            <person name="Olson B.J."/>
        </authorList>
    </citation>
    <scope>NUCLEOTIDE SEQUENCE [LARGE SCALE GENOMIC DNA]</scope>
    <source>
        <strain evidence="9">NIES-2863</strain>
    </source>
</reference>
<comment type="caution">
    <text evidence="8">The sequence shown here is derived from an EMBL/GenBank/DDBJ whole genome shotgun (WGS) entry which is preliminary data.</text>
</comment>
<keyword evidence="2" id="KW-0808">Transferase</keyword>
<dbReference type="Gene3D" id="1.10.510.10">
    <property type="entry name" value="Transferase(Phosphotransferase) domain 1"/>
    <property type="match status" value="1"/>
</dbReference>
<gene>
    <name evidence="8" type="ORF">GPECTOR_3g447</name>
</gene>
<dbReference type="Pfam" id="PF00069">
    <property type="entry name" value="Pkinase"/>
    <property type="match status" value="1"/>
</dbReference>
<dbReference type="AlphaFoldDB" id="A0A150GZY3"/>
<keyword evidence="5" id="KW-0067">ATP-binding</keyword>
<keyword evidence="1" id="KW-0723">Serine/threonine-protein kinase</keyword>
<evidence type="ECO:0000256" key="5">
    <source>
        <dbReference type="ARBA" id="ARBA00022840"/>
    </source>
</evidence>
<evidence type="ECO:0000256" key="2">
    <source>
        <dbReference type="ARBA" id="ARBA00022679"/>
    </source>
</evidence>
<name>A0A150GZY3_GONPE</name>
<dbReference type="InterPro" id="IPR008271">
    <property type="entry name" value="Ser/Thr_kinase_AS"/>
</dbReference>
<dbReference type="GO" id="GO:0004674">
    <property type="term" value="F:protein serine/threonine kinase activity"/>
    <property type="evidence" value="ECO:0007669"/>
    <property type="project" value="UniProtKB-KW"/>
</dbReference>
<evidence type="ECO:0000256" key="3">
    <source>
        <dbReference type="ARBA" id="ARBA00022741"/>
    </source>
</evidence>
<dbReference type="PANTHER" id="PTHR24349">
    <property type="entry name" value="SERINE/THREONINE-PROTEIN KINASE"/>
    <property type="match status" value="1"/>
</dbReference>
<feature type="compositionally biased region" description="Low complexity" evidence="6">
    <location>
        <begin position="385"/>
        <end position="398"/>
    </location>
</feature>
<dbReference type="PROSITE" id="PS00108">
    <property type="entry name" value="PROTEIN_KINASE_ST"/>
    <property type="match status" value="1"/>
</dbReference>
<evidence type="ECO:0000259" key="7">
    <source>
        <dbReference type="PROSITE" id="PS50011"/>
    </source>
</evidence>
<feature type="compositionally biased region" description="Basic residues" evidence="6">
    <location>
        <begin position="420"/>
        <end position="430"/>
    </location>
</feature>
<dbReference type="InterPro" id="IPR011009">
    <property type="entry name" value="Kinase-like_dom_sf"/>
</dbReference>
<dbReference type="EMBL" id="LSYV01000004">
    <property type="protein sequence ID" value="KXZ55313.1"/>
    <property type="molecule type" value="Genomic_DNA"/>
</dbReference>
<evidence type="ECO:0000313" key="8">
    <source>
        <dbReference type="EMBL" id="KXZ55313.1"/>
    </source>
</evidence>
<keyword evidence="3" id="KW-0547">Nucleotide-binding</keyword>
<feature type="region of interest" description="Disordered" evidence="6">
    <location>
        <begin position="372"/>
        <end position="439"/>
    </location>
</feature>
<evidence type="ECO:0000256" key="6">
    <source>
        <dbReference type="SAM" id="MobiDB-lite"/>
    </source>
</evidence>
<protein>
    <recommendedName>
        <fullName evidence="7">Protein kinase domain-containing protein</fullName>
    </recommendedName>
</protein>
<evidence type="ECO:0000313" key="9">
    <source>
        <dbReference type="Proteomes" id="UP000075714"/>
    </source>
</evidence>
<accession>A0A150GZY3</accession>
<proteinExistence type="predicted"/>